<accession>A0A3M7P5G7</accession>
<comment type="caution">
    <text evidence="1">The sequence shown here is derived from an EMBL/GenBank/DDBJ whole genome shotgun (WGS) entry which is preliminary data.</text>
</comment>
<evidence type="ECO:0000313" key="1">
    <source>
        <dbReference type="EMBL" id="RMZ94060.1"/>
    </source>
</evidence>
<keyword evidence="2" id="KW-1185">Reference proteome</keyword>
<dbReference type="Proteomes" id="UP000276133">
    <property type="component" value="Unassembled WGS sequence"/>
</dbReference>
<reference evidence="1 2" key="1">
    <citation type="journal article" date="2018" name="Sci. Rep.">
        <title>Genomic signatures of local adaptation to the degree of environmental predictability in rotifers.</title>
        <authorList>
            <person name="Franch-Gras L."/>
            <person name="Hahn C."/>
            <person name="Garcia-Roger E.M."/>
            <person name="Carmona M.J."/>
            <person name="Serra M."/>
            <person name="Gomez A."/>
        </authorList>
    </citation>
    <scope>NUCLEOTIDE SEQUENCE [LARGE SCALE GENOMIC DNA]</scope>
    <source>
        <strain evidence="1">HYR1</strain>
    </source>
</reference>
<organism evidence="1 2">
    <name type="scientific">Brachionus plicatilis</name>
    <name type="common">Marine rotifer</name>
    <name type="synonym">Brachionus muelleri</name>
    <dbReference type="NCBI Taxonomy" id="10195"/>
    <lineage>
        <taxon>Eukaryota</taxon>
        <taxon>Metazoa</taxon>
        <taxon>Spiralia</taxon>
        <taxon>Gnathifera</taxon>
        <taxon>Rotifera</taxon>
        <taxon>Eurotatoria</taxon>
        <taxon>Monogononta</taxon>
        <taxon>Pseudotrocha</taxon>
        <taxon>Ploima</taxon>
        <taxon>Brachionidae</taxon>
        <taxon>Brachionus</taxon>
    </lineage>
</organism>
<dbReference type="AlphaFoldDB" id="A0A3M7P5G7"/>
<dbReference type="EMBL" id="REGN01013334">
    <property type="protein sequence ID" value="RMZ94060.1"/>
    <property type="molecule type" value="Genomic_DNA"/>
</dbReference>
<sequence>MLWNYWDPSIFKKIYFILFNQSNRLELAIPSSKINPLYRIFNTHVFDLQILTLNKPKFKNASKDKIQ</sequence>
<evidence type="ECO:0000313" key="2">
    <source>
        <dbReference type="Proteomes" id="UP000276133"/>
    </source>
</evidence>
<proteinExistence type="predicted"/>
<protein>
    <submittedName>
        <fullName evidence="1">Uncharacterized protein</fullName>
    </submittedName>
</protein>
<gene>
    <name evidence="1" type="ORF">BpHYR1_017379</name>
</gene>
<name>A0A3M7P5G7_BRAPC</name>